<sequence>MIYPSTSGKPDETFRLRTLESVWIQGKLRMWGRWSHIGGGTGGDMFNALLASKKVSKTAIQQVLRHLKASGLSKDELREYFEDLLAGKNKSHLAFCTDAEGLMMDAVIGEILVRAGHKKLFGLICQRYKRRMSKKAMARELNEMHPEWCLRTCESRIDVWLQMAEAMLYQPMCEVFEKKPDRFRLHDCAGVA</sequence>
<name>A0A0H3BV37_SALNS</name>
<accession>A0A0H3BV37</accession>
<dbReference type="KEGG" id="see:SNSL254_A1147"/>
<dbReference type="EMBL" id="CP001113">
    <property type="protein sequence ID" value="ACF65200.1"/>
    <property type="molecule type" value="Genomic_DNA"/>
</dbReference>
<reference evidence="1 2" key="1">
    <citation type="journal article" date="2011" name="J. Bacteriol.">
        <title>Comparative genomics of 28 Salmonella enterica isolates: evidence for CRISPR-mediated adaptive sublineage evolution.</title>
        <authorList>
            <person name="Fricke W.F."/>
            <person name="Mammel M.K."/>
            <person name="McDermott P.F."/>
            <person name="Tartera C."/>
            <person name="White D.G."/>
            <person name="Leclerc J.E."/>
            <person name="Ravel J."/>
            <person name="Cebula T.A."/>
        </authorList>
    </citation>
    <scope>NUCLEOTIDE SEQUENCE [LARGE SCALE GENOMIC DNA]</scope>
    <source>
        <strain evidence="1 2">SL254</strain>
    </source>
</reference>
<gene>
    <name evidence="1" type="ordered locus">SNSL254_A1147</name>
</gene>
<dbReference type="HOGENOM" id="CLU_109748_0_0_6"/>
<evidence type="ECO:0000313" key="1">
    <source>
        <dbReference type="EMBL" id="ACF65200.1"/>
    </source>
</evidence>
<dbReference type="AlphaFoldDB" id="A0A0H3BV37"/>
<proteinExistence type="predicted"/>
<dbReference type="Proteomes" id="UP000008824">
    <property type="component" value="Chromosome"/>
</dbReference>
<protein>
    <recommendedName>
        <fullName evidence="3">DUF1133 family protein</fullName>
    </recommendedName>
</protein>
<dbReference type="InterPro" id="IPR010557">
    <property type="entry name" value="DUF1133"/>
</dbReference>
<dbReference type="Pfam" id="PF06576">
    <property type="entry name" value="DUF1133"/>
    <property type="match status" value="1"/>
</dbReference>
<organism evidence="1 2">
    <name type="scientific">Salmonella newport (strain SL254)</name>
    <dbReference type="NCBI Taxonomy" id="423368"/>
    <lineage>
        <taxon>Bacteria</taxon>
        <taxon>Pseudomonadati</taxon>
        <taxon>Pseudomonadota</taxon>
        <taxon>Gammaproteobacteria</taxon>
        <taxon>Enterobacterales</taxon>
        <taxon>Enterobacteriaceae</taxon>
        <taxon>Salmonella</taxon>
    </lineage>
</organism>
<evidence type="ECO:0008006" key="3">
    <source>
        <dbReference type="Google" id="ProtNLM"/>
    </source>
</evidence>
<dbReference type="RefSeq" id="WP_000640103.1">
    <property type="nucleotide sequence ID" value="NC_011080.1"/>
</dbReference>
<evidence type="ECO:0000313" key="2">
    <source>
        <dbReference type="Proteomes" id="UP000008824"/>
    </source>
</evidence>